<keyword evidence="8" id="KW-1185">Reference proteome</keyword>
<evidence type="ECO:0000313" key="8">
    <source>
        <dbReference type="Proteomes" id="UP000198862"/>
    </source>
</evidence>
<gene>
    <name evidence="7" type="ORF">SAMN02745724_00473</name>
</gene>
<feature type="domain" description="Peptidase S54 rhomboid" evidence="6">
    <location>
        <begin position="49"/>
        <end position="183"/>
    </location>
</feature>
<dbReference type="Gene3D" id="1.20.1540.10">
    <property type="entry name" value="Rhomboid-like"/>
    <property type="match status" value="1"/>
</dbReference>
<accession>A0A1I1EWL5</accession>
<evidence type="ECO:0000256" key="2">
    <source>
        <dbReference type="ARBA" id="ARBA00022692"/>
    </source>
</evidence>
<dbReference type="RefSeq" id="WP_091979524.1">
    <property type="nucleotide sequence ID" value="NZ_FOLO01000002.1"/>
</dbReference>
<keyword evidence="2 5" id="KW-0812">Transmembrane</keyword>
<evidence type="ECO:0000313" key="7">
    <source>
        <dbReference type="EMBL" id="SFB91377.1"/>
    </source>
</evidence>
<dbReference type="InterPro" id="IPR035952">
    <property type="entry name" value="Rhomboid-like_sf"/>
</dbReference>
<sequence length="195" mass="21937">MNISSVSQPKLTHFLIASWMLLIAVHLVNLLLSMKLNYFGVIPREVSGLYGILFHPFLHGSWSHLIHNLFSFSLFSALVWQFKPNRIWLLLLLGALIPGLFVWIFARTSIHVGLSGVVYFLWAYVVLYGFVRRSIKSVVISVVVIFLYGGMAWGVLPIKEGMSFESHLFGMLAGAVIGYMFAKKDAGNQVQCETN</sequence>
<keyword evidence="3 5" id="KW-1133">Transmembrane helix</keyword>
<dbReference type="GO" id="GO:0016020">
    <property type="term" value="C:membrane"/>
    <property type="evidence" value="ECO:0007669"/>
    <property type="project" value="UniProtKB-SubCell"/>
</dbReference>
<evidence type="ECO:0000256" key="1">
    <source>
        <dbReference type="ARBA" id="ARBA00004141"/>
    </source>
</evidence>
<feature type="transmembrane region" description="Helical" evidence="5">
    <location>
        <begin position="138"/>
        <end position="158"/>
    </location>
</feature>
<feature type="transmembrane region" description="Helical" evidence="5">
    <location>
        <begin position="164"/>
        <end position="182"/>
    </location>
</feature>
<feature type="transmembrane region" description="Helical" evidence="5">
    <location>
        <begin position="12"/>
        <end position="32"/>
    </location>
</feature>
<dbReference type="STRING" id="1123010.SAMN02745724_00473"/>
<dbReference type="GO" id="GO:0004252">
    <property type="term" value="F:serine-type endopeptidase activity"/>
    <property type="evidence" value="ECO:0007669"/>
    <property type="project" value="InterPro"/>
</dbReference>
<evidence type="ECO:0000259" key="6">
    <source>
        <dbReference type="Pfam" id="PF01694"/>
    </source>
</evidence>
<proteinExistence type="predicted"/>
<dbReference type="AlphaFoldDB" id="A0A1I1EWL5"/>
<dbReference type="EMBL" id="FOLO01000002">
    <property type="protein sequence ID" value="SFB91377.1"/>
    <property type="molecule type" value="Genomic_DNA"/>
</dbReference>
<dbReference type="Proteomes" id="UP000198862">
    <property type="component" value="Unassembled WGS sequence"/>
</dbReference>
<dbReference type="InterPro" id="IPR022764">
    <property type="entry name" value="Peptidase_S54_rhomboid_dom"/>
</dbReference>
<feature type="transmembrane region" description="Helical" evidence="5">
    <location>
        <begin position="87"/>
        <end position="106"/>
    </location>
</feature>
<organism evidence="7 8">
    <name type="scientific">Pseudoalteromonas denitrificans DSM 6059</name>
    <dbReference type="NCBI Taxonomy" id="1123010"/>
    <lineage>
        <taxon>Bacteria</taxon>
        <taxon>Pseudomonadati</taxon>
        <taxon>Pseudomonadota</taxon>
        <taxon>Gammaproteobacteria</taxon>
        <taxon>Alteromonadales</taxon>
        <taxon>Pseudoalteromonadaceae</taxon>
        <taxon>Pseudoalteromonas</taxon>
    </lineage>
</organism>
<protein>
    <submittedName>
        <fullName evidence="7">Rhomboid family protein</fullName>
    </submittedName>
</protein>
<feature type="transmembrane region" description="Helical" evidence="5">
    <location>
        <begin position="112"/>
        <end position="131"/>
    </location>
</feature>
<evidence type="ECO:0000256" key="5">
    <source>
        <dbReference type="SAM" id="Phobius"/>
    </source>
</evidence>
<feature type="transmembrane region" description="Helical" evidence="5">
    <location>
        <begin position="62"/>
        <end position="80"/>
    </location>
</feature>
<dbReference type="OrthoDB" id="465874at2"/>
<dbReference type="Pfam" id="PF01694">
    <property type="entry name" value="Rhomboid"/>
    <property type="match status" value="1"/>
</dbReference>
<keyword evidence="4 5" id="KW-0472">Membrane</keyword>
<name>A0A1I1EWL5_9GAMM</name>
<evidence type="ECO:0000256" key="3">
    <source>
        <dbReference type="ARBA" id="ARBA00022989"/>
    </source>
</evidence>
<reference evidence="7 8" key="1">
    <citation type="submission" date="2016-10" db="EMBL/GenBank/DDBJ databases">
        <authorList>
            <person name="de Groot N.N."/>
        </authorList>
    </citation>
    <scope>NUCLEOTIDE SEQUENCE [LARGE SCALE GENOMIC DNA]</scope>
    <source>
        <strain evidence="7 8">DSM 6059</strain>
    </source>
</reference>
<evidence type="ECO:0000256" key="4">
    <source>
        <dbReference type="ARBA" id="ARBA00023136"/>
    </source>
</evidence>
<comment type="subcellular location">
    <subcellularLocation>
        <location evidence="1">Membrane</location>
        <topology evidence="1">Multi-pass membrane protein</topology>
    </subcellularLocation>
</comment>
<dbReference type="SUPFAM" id="SSF144091">
    <property type="entry name" value="Rhomboid-like"/>
    <property type="match status" value="1"/>
</dbReference>